<dbReference type="GO" id="GO:0004222">
    <property type="term" value="F:metalloendopeptidase activity"/>
    <property type="evidence" value="ECO:0007669"/>
    <property type="project" value="UniProtKB-EC"/>
</dbReference>
<name>A0A399EJC7_9DEIN</name>
<dbReference type="Gene3D" id="2.60.120.380">
    <property type="match status" value="1"/>
</dbReference>
<keyword evidence="3" id="KW-1185">Reference proteome</keyword>
<dbReference type="Pfam" id="PF04151">
    <property type="entry name" value="PPC"/>
    <property type="match status" value="1"/>
</dbReference>
<dbReference type="InterPro" id="IPR013783">
    <property type="entry name" value="Ig-like_fold"/>
</dbReference>
<organism evidence="2 3">
    <name type="scientific">Calidithermus roseus</name>
    <dbReference type="NCBI Taxonomy" id="1644118"/>
    <lineage>
        <taxon>Bacteria</taxon>
        <taxon>Thermotogati</taxon>
        <taxon>Deinococcota</taxon>
        <taxon>Deinococci</taxon>
        <taxon>Thermales</taxon>
        <taxon>Thermaceae</taxon>
        <taxon>Calidithermus</taxon>
    </lineage>
</organism>
<dbReference type="AlphaFoldDB" id="A0A399EJC7"/>
<dbReference type="OrthoDB" id="179938at2"/>
<dbReference type="Proteomes" id="UP000265341">
    <property type="component" value="Unassembled WGS sequence"/>
</dbReference>
<gene>
    <name evidence="2" type="primary">colA</name>
    <name evidence="2" type="ORF">Mrose_02483</name>
</gene>
<evidence type="ECO:0000313" key="3">
    <source>
        <dbReference type="Proteomes" id="UP000265341"/>
    </source>
</evidence>
<sequence>MKRYGYWGGLLVVLLGLLGCGGAKPPNKPPTAIFTVSADGVEVGKALSFDASASSDPDGDALVYSWEFGDGERGGSPRIAHRFDVPAEGRYLLRATGPTTCCWYATVWGPSAPHSNYTGEFTASYYANSQEVKGLLRAGANTLTLLNTHSTSSVGLTALLVTLEPPTDITPGGATLNGTIDAAGERDYYRFTATANQNFTLSVSGGFAGTVRVYKLPPNGDYTAGSNLPEFNPPKAFGSHSFTIPSDGTYLIEVDGSNEATGDYSVSLSAP</sequence>
<dbReference type="InterPro" id="IPR000601">
    <property type="entry name" value="PKD_dom"/>
</dbReference>
<dbReference type="InterPro" id="IPR007280">
    <property type="entry name" value="Peptidase_C_arc/bac"/>
</dbReference>
<dbReference type="SUPFAM" id="SSF89260">
    <property type="entry name" value="Collagen-binding domain"/>
    <property type="match status" value="1"/>
</dbReference>
<dbReference type="EC" id="3.4.24.3" evidence="2"/>
<evidence type="ECO:0000259" key="1">
    <source>
        <dbReference type="PROSITE" id="PS50093"/>
    </source>
</evidence>
<dbReference type="SUPFAM" id="SSF49299">
    <property type="entry name" value="PKD domain"/>
    <property type="match status" value="1"/>
</dbReference>
<dbReference type="PROSITE" id="PS50093">
    <property type="entry name" value="PKD"/>
    <property type="match status" value="1"/>
</dbReference>
<accession>A0A399EJC7</accession>
<proteinExistence type="predicted"/>
<feature type="domain" description="PKD" evidence="1">
    <location>
        <begin position="30"/>
        <end position="96"/>
    </location>
</feature>
<dbReference type="Pfam" id="PF18911">
    <property type="entry name" value="PKD_4"/>
    <property type="match status" value="1"/>
</dbReference>
<comment type="caution">
    <text evidence="2">The sequence shown here is derived from an EMBL/GenBank/DDBJ whole genome shotgun (WGS) entry which is preliminary data.</text>
</comment>
<dbReference type="Gene3D" id="2.60.40.10">
    <property type="entry name" value="Immunoglobulins"/>
    <property type="match status" value="1"/>
</dbReference>
<dbReference type="PROSITE" id="PS51257">
    <property type="entry name" value="PROKAR_LIPOPROTEIN"/>
    <property type="match status" value="1"/>
</dbReference>
<evidence type="ECO:0000313" key="2">
    <source>
        <dbReference type="EMBL" id="RIH84824.1"/>
    </source>
</evidence>
<dbReference type="CDD" id="cd00146">
    <property type="entry name" value="PKD"/>
    <property type="match status" value="1"/>
</dbReference>
<reference evidence="2 3" key="1">
    <citation type="submission" date="2018-08" db="EMBL/GenBank/DDBJ databases">
        <title>Meiothermus roseus NBRC 110900 genome sequencing project.</title>
        <authorList>
            <person name="Da Costa M.S."/>
            <person name="Albuquerque L."/>
            <person name="Raposo P."/>
            <person name="Froufe H.J.C."/>
            <person name="Barroso C.S."/>
            <person name="Egas C."/>
        </authorList>
    </citation>
    <scope>NUCLEOTIDE SEQUENCE [LARGE SCALE GENOMIC DNA]</scope>
    <source>
        <strain evidence="2 3">NBRC 110900</strain>
    </source>
</reference>
<keyword evidence="2" id="KW-0378">Hydrolase</keyword>
<dbReference type="InterPro" id="IPR035986">
    <property type="entry name" value="PKD_dom_sf"/>
</dbReference>
<protein>
    <submittedName>
        <fullName evidence="2">Microbial collagenase</fullName>
        <ecNumber evidence="2">3.4.24.3</ecNumber>
    </submittedName>
</protein>
<dbReference type="EMBL" id="QWLA01000051">
    <property type="protein sequence ID" value="RIH84824.1"/>
    <property type="molecule type" value="Genomic_DNA"/>
</dbReference>
<dbReference type="RefSeq" id="WP_119278739.1">
    <property type="nucleotide sequence ID" value="NZ_QWLA01000051.1"/>
</dbReference>